<sequence length="249" mass="27775">MPPLPPTSSVVEYAMQRFSASQNTCDYIKITETSPRRPDVGPAPENYVATYVNIAISNLVTIIDGLASEHLILASIKEELVSYIPGLSYRFDGLFRYMDHADSFDVGVAESSKAAGNVNNDRKGDTDFAKIQRAMVGMLRLLAKRVKYDWDIVKMLQVFGFMTSGWTLIIYRVSFITPHYFVMKKTPTFILPLKAQNIPAVFPILETLTRVKVCFILPGSATVQFLTLPQTAMDQTVELAMPKIGTSSF</sequence>
<dbReference type="OrthoDB" id="10435738at2759"/>
<name>A0A3N4L7S6_9PEZI</name>
<protein>
    <submittedName>
        <fullName evidence="1">Uncharacterized protein</fullName>
    </submittedName>
</protein>
<reference evidence="1 2" key="1">
    <citation type="journal article" date="2018" name="Nat. Ecol. Evol.">
        <title>Pezizomycetes genomes reveal the molecular basis of ectomycorrhizal truffle lifestyle.</title>
        <authorList>
            <person name="Murat C."/>
            <person name="Payen T."/>
            <person name="Noel B."/>
            <person name="Kuo A."/>
            <person name="Morin E."/>
            <person name="Chen J."/>
            <person name="Kohler A."/>
            <person name="Krizsan K."/>
            <person name="Balestrini R."/>
            <person name="Da Silva C."/>
            <person name="Montanini B."/>
            <person name="Hainaut M."/>
            <person name="Levati E."/>
            <person name="Barry K.W."/>
            <person name="Belfiori B."/>
            <person name="Cichocki N."/>
            <person name="Clum A."/>
            <person name="Dockter R.B."/>
            <person name="Fauchery L."/>
            <person name="Guy J."/>
            <person name="Iotti M."/>
            <person name="Le Tacon F."/>
            <person name="Lindquist E.A."/>
            <person name="Lipzen A."/>
            <person name="Malagnac F."/>
            <person name="Mello A."/>
            <person name="Molinier V."/>
            <person name="Miyauchi S."/>
            <person name="Poulain J."/>
            <person name="Riccioni C."/>
            <person name="Rubini A."/>
            <person name="Sitrit Y."/>
            <person name="Splivallo R."/>
            <person name="Traeger S."/>
            <person name="Wang M."/>
            <person name="Zifcakova L."/>
            <person name="Wipf D."/>
            <person name="Zambonelli A."/>
            <person name="Paolocci F."/>
            <person name="Nowrousian M."/>
            <person name="Ottonello S."/>
            <person name="Baldrian P."/>
            <person name="Spatafora J.W."/>
            <person name="Henrissat B."/>
            <person name="Nagy L.G."/>
            <person name="Aury J.M."/>
            <person name="Wincker P."/>
            <person name="Grigoriev I.V."/>
            <person name="Bonfante P."/>
            <person name="Martin F.M."/>
        </authorList>
    </citation>
    <scope>NUCLEOTIDE SEQUENCE [LARGE SCALE GENOMIC DNA]</scope>
    <source>
        <strain evidence="1 2">ATCC MYA-4762</strain>
    </source>
</reference>
<dbReference type="Proteomes" id="UP000267821">
    <property type="component" value="Unassembled WGS sequence"/>
</dbReference>
<evidence type="ECO:0000313" key="2">
    <source>
        <dbReference type="Proteomes" id="UP000267821"/>
    </source>
</evidence>
<accession>A0A3N4L7S6</accession>
<keyword evidence="2" id="KW-1185">Reference proteome</keyword>
<proteinExistence type="predicted"/>
<evidence type="ECO:0000313" key="1">
    <source>
        <dbReference type="EMBL" id="RPB18940.1"/>
    </source>
</evidence>
<dbReference type="InParanoid" id="A0A3N4L7S6"/>
<gene>
    <name evidence="1" type="ORF">L211DRAFT_673426</name>
</gene>
<organism evidence="1 2">
    <name type="scientific">Terfezia boudieri ATCC MYA-4762</name>
    <dbReference type="NCBI Taxonomy" id="1051890"/>
    <lineage>
        <taxon>Eukaryota</taxon>
        <taxon>Fungi</taxon>
        <taxon>Dikarya</taxon>
        <taxon>Ascomycota</taxon>
        <taxon>Pezizomycotina</taxon>
        <taxon>Pezizomycetes</taxon>
        <taxon>Pezizales</taxon>
        <taxon>Pezizaceae</taxon>
        <taxon>Terfezia</taxon>
    </lineage>
</organism>
<dbReference type="EMBL" id="ML121603">
    <property type="protein sequence ID" value="RPB18940.1"/>
    <property type="molecule type" value="Genomic_DNA"/>
</dbReference>
<dbReference type="AlphaFoldDB" id="A0A3N4L7S6"/>